<reference evidence="8" key="1">
    <citation type="submission" date="2016-10" db="EMBL/GenBank/DDBJ databases">
        <authorList>
            <person name="Varghese N."/>
            <person name="Submissions S."/>
        </authorList>
    </citation>
    <scope>NUCLEOTIDE SEQUENCE [LARGE SCALE GENOMIC DNA]</scope>
    <source>
        <strain evidence="8">DSM 15363</strain>
    </source>
</reference>
<name>A0A1G7YVH7_9FLAO</name>
<dbReference type="InterPro" id="IPR038765">
    <property type="entry name" value="Papain-like_cys_pep_sf"/>
</dbReference>
<keyword evidence="5" id="KW-0788">Thiol protease</keyword>
<dbReference type="EMBL" id="FNCZ01000001">
    <property type="protein sequence ID" value="SDG99830.1"/>
    <property type="molecule type" value="Genomic_DNA"/>
</dbReference>
<proteinExistence type="inferred from homology"/>
<dbReference type="PANTHER" id="PTHR47360">
    <property type="entry name" value="MUREIN DD-ENDOPEPTIDASE MEPS/MUREIN LD-CARBOXYPEPTIDASE"/>
    <property type="match status" value="1"/>
</dbReference>
<sequence>MKRLLPFLLLSLFIVSCKSKKTASNKSRQTHTVKVNTTAKPTAEAENIVKYAKTFDGTRYKYGGTTKSGMDCSGLIYTSYKKHDVNLPRTTSGLKGTGEWVDLKEVNVGDLVFFATNKNSRKVNHVGIVTNVRTGNVEFIHASTSRGVMISSIAEKYWYFSFVQARRVL</sequence>
<dbReference type="GO" id="GO:0008234">
    <property type="term" value="F:cysteine-type peptidase activity"/>
    <property type="evidence" value="ECO:0007669"/>
    <property type="project" value="UniProtKB-KW"/>
</dbReference>
<evidence type="ECO:0000259" key="6">
    <source>
        <dbReference type="PROSITE" id="PS51935"/>
    </source>
</evidence>
<comment type="similarity">
    <text evidence="1">Belongs to the peptidase C40 family.</text>
</comment>
<evidence type="ECO:0000256" key="3">
    <source>
        <dbReference type="ARBA" id="ARBA00022729"/>
    </source>
</evidence>
<evidence type="ECO:0000313" key="7">
    <source>
        <dbReference type="EMBL" id="SDG99830.1"/>
    </source>
</evidence>
<dbReference type="Proteomes" id="UP000199492">
    <property type="component" value="Unassembled WGS sequence"/>
</dbReference>
<feature type="domain" description="NlpC/P60" evidence="6">
    <location>
        <begin position="42"/>
        <end position="169"/>
    </location>
</feature>
<dbReference type="SUPFAM" id="SSF54001">
    <property type="entry name" value="Cysteine proteinases"/>
    <property type="match status" value="1"/>
</dbReference>
<dbReference type="InterPro" id="IPR052062">
    <property type="entry name" value="Murein_DD/LD_carboxypeptidase"/>
</dbReference>
<dbReference type="RefSeq" id="WP_092466573.1">
    <property type="nucleotide sequence ID" value="NZ_FNCZ01000001.1"/>
</dbReference>
<dbReference type="InterPro" id="IPR000064">
    <property type="entry name" value="NLP_P60_dom"/>
</dbReference>
<keyword evidence="4" id="KW-0378">Hydrolase</keyword>
<evidence type="ECO:0000256" key="1">
    <source>
        <dbReference type="ARBA" id="ARBA00007074"/>
    </source>
</evidence>
<keyword evidence="8" id="KW-1185">Reference proteome</keyword>
<organism evidence="7 8">
    <name type="scientific">Winogradskyella thalassocola</name>
    <dbReference type="NCBI Taxonomy" id="262004"/>
    <lineage>
        <taxon>Bacteria</taxon>
        <taxon>Pseudomonadati</taxon>
        <taxon>Bacteroidota</taxon>
        <taxon>Flavobacteriia</taxon>
        <taxon>Flavobacteriales</taxon>
        <taxon>Flavobacteriaceae</taxon>
        <taxon>Winogradskyella</taxon>
    </lineage>
</organism>
<dbReference type="PROSITE" id="PS51257">
    <property type="entry name" value="PROKAR_LIPOPROTEIN"/>
    <property type="match status" value="1"/>
</dbReference>
<evidence type="ECO:0000256" key="2">
    <source>
        <dbReference type="ARBA" id="ARBA00022670"/>
    </source>
</evidence>
<dbReference type="GO" id="GO:0006508">
    <property type="term" value="P:proteolysis"/>
    <property type="evidence" value="ECO:0007669"/>
    <property type="project" value="UniProtKB-KW"/>
</dbReference>
<dbReference type="PANTHER" id="PTHR47360:SF1">
    <property type="entry name" value="ENDOPEPTIDASE NLPC-RELATED"/>
    <property type="match status" value="1"/>
</dbReference>
<protein>
    <submittedName>
        <fullName evidence="7">NlpC/P60 family protein</fullName>
    </submittedName>
</protein>
<evidence type="ECO:0000313" key="8">
    <source>
        <dbReference type="Proteomes" id="UP000199492"/>
    </source>
</evidence>
<dbReference type="Pfam" id="PF00877">
    <property type="entry name" value="NLPC_P60"/>
    <property type="match status" value="1"/>
</dbReference>
<keyword evidence="3" id="KW-0732">Signal</keyword>
<evidence type="ECO:0000256" key="5">
    <source>
        <dbReference type="ARBA" id="ARBA00022807"/>
    </source>
</evidence>
<dbReference type="Gene3D" id="3.90.1720.10">
    <property type="entry name" value="endopeptidase domain like (from Nostoc punctiforme)"/>
    <property type="match status" value="1"/>
</dbReference>
<dbReference type="PROSITE" id="PS51935">
    <property type="entry name" value="NLPC_P60"/>
    <property type="match status" value="1"/>
</dbReference>
<keyword evidence="2" id="KW-0645">Protease</keyword>
<dbReference type="AlphaFoldDB" id="A0A1G7YVH7"/>
<dbReference type="STRING" id="262004.SAMN04489796_1011130"/>
<gene>
    <name evidence="7" type="ORF">SAMN04489796_1011130</name>
</gene>
<dbReference type="OrthoDB" id="9807055at2"/>
<evidence type="ECO:0000256" key="4">
    <source>
        <dbReference type="ARBA" id="ARBA00022801"/>
    </source>
</evidence>
<accession>A0A1G7YVH7</accession>